<dbReference type="InterPro" id="IPR036457">
    <property type="entry name" value="PPM-type-like_dom_sf"/>
</dbReference>
<reference evidence="2" key="1">
    <citation type="submission" date="2021-01" db="EMBL/GenBank/DDBJ databases">
        <authorList>
            <person name="Corre E."/>
            <person name="Pelletier E."/>
            <person name="Niang G."/>
            <person name="Scheremetjew M."/>
            <person name="Finn R."/>
            <person name="Kale V."/>
            <person name="Holt S."/>
            <person name="Cochrane G."/>
            <person name="Meng A."/>
            <person name="Brown T."/>
            <person name="Cohen L."/>
        </authorList>
    </citation>
    <scope>NUCLEOTIDE SEQUENCE</scope>
    <source>
        <strain evidence="2">CCMP127</strain>
    </source>
</reference>
<dbReference type="InterPro" id="IPR001932">
    <property type="entry name" value="PPM-type_phosphatase-like_dom"/>
</dbReference>
<dbReference type="CDD" id="cd00143">
    <property type="entry name" value="PP2Cc"/>
    <property type="match status" value="1"/>
</dbReference>
<gene>
    <name evidence="2" type="ORF">ACOF00016_LOCUS7778</name>
</gene>
<sequence length="409" mass="45367">MICLDPVLRQQLAAYEKPKPSFNLKDYGEADVGENHAATVQAAVGKYNFKGEDRFVLWTKDADMASIERDASKVHNATSTSRFLSSPEGFPSLLAFAGIFDGHHGHKASEYCAKGLLSHIFIEAESKKPTTILRKRRFSPTISESGAEIRLQEAVRDLTPLESIYVRAFHHAQERFGIGMETPEMNKTVTKQISWRSLLRRKLNQTEVYGGTTACTLSLHQMENGDLLAVVANCGDSRLLTDDGTNNFRPVTRDHRPEDPRENQRIQAFVSRQEARLEQQPKSGALRIYPGGLAVSRTIGDVGFSKAAVPTPDVYRIPLSQHLHSTESRDDSHESRERTIRFLLASDGLWDIVSNQDVGSLAARHDPDGRYTSPAKAVEAVLSECLHRTGGHHDDTTVLVVDVKIPSSA</sequence>
<protein>
    <recommendedName>
        <fullName evidence="1">PPM-type phosphatase domain-containing protein</fullName>
    </recommendedName>
</protein>
<dbReference type="AlphaFoldDB" id="A0A7S3L5G2"/>
<accession>A0A7S3L5G2</accession>
<dbReference type="SUPFAM" id="SSF81606">
    <property type="entry name" value="PP2C-like"/>
    <property type="match status" value="1"/>
</dbReference>
<dbReference type="Gene3D" id="3.60.40.10">
    <property type="entry name" value="PPM-type phosphatase domain"/>
    <property type="match status" value="1"/>
</dbReference>
<name>A0A7S3L5G2_9STRA</name>
<dbReference type="EMBL" id="HBIM01009194">
    <property type="protein sequence ID" value="CAE0410253.1"/>
    <property type="molecule type" value="Transcribed_RNA"/>
</dbReference>
<proteinExistence type="predicted"/>
<dbReference type="GO" id="GO:0004722">
    <property type="term" value="F:protein serine/threonine phosphatase activity"/>
    <property type="evidence" value="ECO:0007669"/>
    <property type="project" value="InterPro"/>
</dbReference>
<organism evidence="2">
    <name type="scientific">Amphora coffeiformis</name>
    <dbReference type="NCBI Taxonomy" id="265554"/>
    <lineage>
        <taxon>Eukaryota</taxon>
        <taxon>Sar</taxon>
        <taxon>Stramenopiles</taxon>
        <taxon>Ochrophyta</taxon>
        <taxon>Bacillariophyta</taxon>
        <taxon>Bacillariophyceae</taxon>
        <taxon>Bacillariophycidae</taxon>
        <taxon>Thalassiophysales</taxon>
        <taxon>Catenulaceae</taxon>
        <taxon>Amphora</taxon>
    </lineage>
</organism>
<dbReference type="InterPro" id="IPR015655">
    <property type="entry name" value="PP2C"/>
</dbReference>
<dbReference type="Pfam" id="PF00481">
    <property type="entry name" value="PP2C"/>
    <property type="match status" value="1"/>
</dbReference>
<dbReference type="SMART" id="SM00332">
    <property type="entry name" value="PP2Cc"/>
    <property type="match status" value="1"/>
</dbReference>
<feature type="domain" description="PPM-type phosphatase" evidence="1">
    <location>
        <begin position="80"/>
        <end position="403"/>
    </location>
</feature>
<dbReference type="PANTHER" id="PTHR47992">
    <property type="entry name" value="PROTEIN PHOSPHATASE"/>
    <property type="match status" value="1"/>
</dbReference>
<evidence type="ECO:0000259" key="1">
    <source>
        <dbReference type="PROSITE" id="PS51746"/>
    </source>
</evidence>
<evidence type="ECO:0000313" key="2">
    <source>
        <dbReference type="EMBL" id="CAE0410253.1"/>
    </source>
</evidence>
<dbReference type="PROSITE" id="PS51746">
    <property type="entry name" value="PPM_2"/>
    <property type="match status" value="1"/>
</dbReference>